<dbReference type="EnsemblPlants" id="TuG1812G0600001839.01.T02">
    <property type="protein sequence ID" value="TuG1812G0600001839.01.T02"/>
    <property type="gene ID" value="TuG1812G0600001839.01"/>
</dbReference>
<dbReference type="PANTHER" id="PTHR31942">
    <property type="entry name" value="MLO-LIKE PROTEIN 1"/>
    <property type="match status" value="1"/>
</dbReference>
<feature type="transmembrane region" description="Helical" evidence="10">
    <location>
        <begin position="360"/>
        <end position="381"/>
    </location>
</feature>
<evidence type="ECO:0000256" key="4">
    <source>
        <dbReference type="ARBA" id="ARBA00022821"/>
    </source>
</evidence>
<comment type="similarity">
    <text evidence="2 8">Belongs to the MLO family.</text>
</comment>
<feature type="transmembrane region" description="Helical" evidence="10">
    <location>
        <begin position="62"/>
        <end position="79"/>
    </location>
</feature>
<evidence type="ECO:0000256" key="6">
    <source>
        <dbReference type="ARBA" id="ARBA00023136"/>
    </source>
</evidence>
<keyword evidence="6 8" id="KW-0472">Membrane</keyword>
<comment type="subcellular location">
    <subcellularLocation>
        <location evidence="1 8">Membrane</location>
        <topology evidence="1 8">Multi-pass membrane protein</topology>
    </subcellularLocation>
</comment>
<dbReference type="PANTHER" id="PTHR31942:SF32">
    <property type="entry name" value="OS02G0197200 PROTEIN"/>
    <property type="match status" value="1"/>
</dbReference>
<keyword evidence="8" id="KW-0112">Calmodulin-binding</keyword>
<keyword evidence="4 8" id="KW-0611">Plant defense</keyword>
<dbReference type="InterPro" id="IPR004326">
    <property type="entry name" value="Mlo"/>
</dbReference>
<comment type="function">
    <text evidence="8">May be involved in modulation of pathogen defense and leaf cell death.</text>
</comment>
<gene>
    <name evidence="8" type="primary">MLO</name>
    <name evidence="11" type="synonym">LOC125512166</name>
</gene>
<feature type="transmembrane region" description="Helical" evidence="10">
    <location>
        <begin position="126"/>
        <end position="147"/>
    </location>
</feature>
<name>A0A8R7UTS2_TRIUA</name>
<reference evidence="12" key="1">
    <citation type="journal article" date="2013" name="Nature">
        <title>Draft genome of the wheat A-genome progenitor Triticum urartu.</title>
        <authorList>
            <person name="Ling H.Q."/>
            <person name="Zhao S."/>
            <person name="Liu D."/>
            <person name="Wang J."/>
            <person name="Sun H."/>
            <person name="Zhang C."/>
            <person name="Fan H."/>
            <person name="Li D."/>
            <person name="Dong L."/>
            <person name="Tao Y."/>
            <person name="Gao C."/>
            <person name="Wu H."/>
            <person name="Li Y."/>
            <person name="Cui Y."/>
            <person name="Guo X."/>
            <person name="Zheng S."/>
            <person name="Wang B."/>
            <person name="Yu K."/>
            <person name="Liang Q."/>
            <person name="Yang W."/>
            <person name="Lou X."/>
            <person name="Chen J."/>
            <person name="Feng M."/>
            <person name="Jian J."/>
            <person name="Zhang X."/>
            <person name="Luo G."/>
            <person name="Jiang Y."/>
            <person name="Liu J."/>
            <person name="Wang Z."/>
            <person name="Sha Y."/>
            <person name="Zhang B."/>
            <person name="Wu H."/>
            <person name="Tang D."/>
            <person name="Shen Q."/>
            <person name="Xue P."/>
            <person name="Zou S."/>
            <person name="Wang X."/>
            <person name="Liu X."/>
            <person name="Wang F."/>
            <person name="Yang Y."/>
            <person name="An X."/>
            <person name="Dong Z."/>
            <person name="Zhang K."/>
            <person name="Zhang X."/>
            <person name="Luo M.C."/>
            <person name="Dvorak J."/>
            <person name="Tong Y."/>
            <person name="Wang J."/>
            <person name="Yang H."/>
            <person name="Li Z."/>
            <person name="Wang D."/>
            <person name="Zhang A."/>
            <person name="Wang J."/>
        </authorList>
    </citation>
    <scope>NUCLEOTIDE SEQUENCE</scope>
    <source>
        <strain evidence="12">cv. G1812</strain>
    </source>
</reference>
<dbReference type="GO" id="GO:0006952">
    <property type="term" value="P:defense response"/>
    <property type="evidence" value="ECO:0007669"/>
    <property type="project" value="UniProtKB-KW"/>
</dbReference>
<feature type="compositionally biased region" description="Basic and acidic residues" evidence="9">
    <location>
        <begin position="410"/>
        <end position="419"/>
    </location>
</feature>
<evidence type="ECO:0000256" key="8">
    <source>
        <dbReference type="RuleBase" id="RU280816"/>
    </source>
</evidence>
<dbReference type="GO" id="GO:0016020">
    <property type="term" value="C:membrane"/>
    <property type="evidence" value="ECO:0007669"/>
    <property type="project" value="UniProtKB-SubCell"/>
</dbReference>
<evidence type="ECO:0000256" key="3">
    <source>
        <dbReference type="ARBA" id="ARBA00022692"/>
    </source>
</evidence>
<dbReference type="Proteomes" id="UP000015106">
    <property type="component" value="Chromosome 6"/>
</dbReference>
<comment type="domain">
    <text evidence="8">The C-terminus contains a calmodulin-binding domain, which binds calmodulin in a calcium-dependent fashion.</text>
</comment>
<keyword evidence="12" id="KW-1185">Reference proteome</keyword>
<dbReference type="Gramene" id="TuG1812G0600001839.01.T02">
    <property type="protein sequence ID" value="TuG1812G0600001839.01.T02"/>
    <property type="gene ID" value="TuG1812G0600001839.01"/>
</dbReference>
<feature type="transmembrane region" description="Helical" evidence="10">
    <location>
        <begin position="317"/>
        <end position="340"/>
    </location>
</feature>
<feature type="transmembrane region" description="Helical" evidence="10">
    <location>
        <begin position="16"/>
        <end position="36"/>
    </location>
</feature>
<feature type="transmembrane region" description="Helical" evidence="10">
    <location>
        <begin position="236"/>
        <end position="255"/>
    </location>
</feature>
<dbReference type="AlphaFoldDB" id="A0A8R7UTS2"/>
<evidence type="ECO:0000313" key="11">
    <source>
        <dbReference type="EnsemblPlants" id="TuG1812G0600001839.01.T02"/>
    </source>
</evidence>
<evidence type="ECO:0000256" key="5">
    <source>
        <dbReference type="ARBA" id="ARBA00022989"/>
    </source>
</evidence>
<reference evidence="11" key="3">
    <citation type="submission" date="2022-06" db="UniProtKB">
        <authorList>
            <consortium name="EnsemblPlants"/>
        </authorList>
    </citation>
    <scope>IDENTIFICATION</scope>
</reference>
<feature type="region of interest" description="Disordered" evidence="9">
    <location>
        <begin position="390"/>
        <end position="423"/>
    </location>
</feature>
<protein>
    <recommendedName>
        <fullName evidence="8">MLO-like protein</fullName>
    </recommendedName>
</protein>
<keyword evidence="7 8" id="KW-0568">Pathogenesis-related protein</keyword>
<dbReference type="GO" id="GO:0005516">
    <property type="term" value="F:calmodulin binding"/>
    <property type="evidence" value="ECO:0007669"/>
    <property type="project" value="UniProtKB-KW"/>
</dbReference>
<accession>A0A8R7UTS2</accession>
<keyword evidence="3 8" id="KW-0812">Transmembrane</keyword>
<reference evidence="11" key="2">
    <citation type="submission" date="2018-03" db="EMBL/GenBank/DDBJ databases">
        <title>The Triticum urartu genome reveals the dynamic nature of wheat genome evolution.</title>
        <authorList>
            <person name="Ling H."/>
            <person name="Ma B."/>
            <person name="Shi X."/>
            <person name="Liu H."/>
            <person name="Dong L."/>
            <person name="Sun H."/>
            <person name="Cao Y."/>
            <person name="Gao Q."/>
            <person name="Zheng S."/>
            <person name="Li Y."/>
            <person name="Yu Y."/>
            <person name="Du H."/>
            <person name="Qi M."/>
            <person name="Li Y."/>
            <person name="Yu H."/>
            <person name="Cui Y."/>
            <person name="Wang N."/>
            <person name="Chen C."/>
            <person name="Wu H."/>
            <person name="Zhao Y."/>
            <person name="Zhang J."/>
            <person name="Li Y."/>
            <person name="Zhou W."/>
            <person name="Zhang B."/>
            <person name="Hu W."/>
            <person name="Eijk M."/>
            <person name="Tang J."/>
            <person name="Witsenboer H."/>
            <person name="Zhao S."/>
            <person name="Li Z."/>
            <person name="Zhang A."/>
            <person name="Wang D."/>
            <person name="Liang C."/>
        </authorList>
    </citation>
    <scope>NUCLEOTIDE SEQUENCE [LARGE SCALE GENOMIC DNA]</scope>
    <source>
        <strain evidence="11">cv. G1812</strain>
    </source>
</reference>
<evidence type="ECO:0000256" key="1">
    <source>
        <dbReference type="ARBA" id="ARBA00004141"/>
    </source>
</evidence>
<dbReference type="Pfam" id="PF03094">
    <property type="entry name" value="Mlo"/>
    <property type="match status" value="2"/>
</dbReference>
<keyword evidence="5 8" id="KW-1133">Transmembrane helix</keyword>
<sequence length="533" mass="60521">MGQEEDAQSLALTPTWVVASVCLVIVAISLAAERLLHRLGKVLKFNGQEALFSALQRVKEELMILGFISFLLSVCQNLINRICIPESAARIMLPCIEESKAREDAAKLCKRKGEVPMLSEEALHQLHIFIFVLGVVHVLFCVTTLLLGGAKMRTWNKWEKEIQQGRIKEREKTPGWMKPSAVRWIIAFFKQFYNSVGKPDYQVLRSAFVLRHYPNRLDFDFHKYMVRALEHDFKEVVGISWYLWLFVIVFLLLNINGWHTYFWLSFLPLILLLIVGTKLEHISTRLAQEAAECSDEASGNPWTKPCKEHFWFSHPRAVLHLIHFILFQNSFEMAFFFWVLATYGFDSCIMENRSYALPRLAIGIIVQVLCSYSTLPLYAIVTHSGGEGDGAARRELQHAQRTAAAAGRRPRGDRDDHGGRPSSSQRQFLVAAYMLAFLSPNGRPGASAVSRCDAHVFIRPAGPCRSYAVAAGEAPTSSTWHASSEACRLDKLLSRLARTCCYWTVARSQHFETFDNIISPRITLVNSLYVPYF</sequence>
<organism evidence="11 12">
    <name type="scientific">Triticum urartu</name>
    <name type="common">Red wild einkorn</name>
    <name type="synonym">Crithodium urartu</name>
    <dbReference type="NCBI Taxonomy" id="4572"/>
    <lineage>
        <taxon>Eukaryota</taxon>
        <taxon>Viridiplantae</taxon>
        <taxon>Streptophyta</taxon>
        <taxon>Embryophyta</taxon>
        <taxon>Tracheophyta</taxon>
        <taxon>Spermatophyta</taxon>
        <taxon>Magnoliopsida</taxon>
        <taxon>Liliopsida</taxon>
        <taxon>Poales</taxon>
        <taxon>Poaceae</taxon>
        <taxon>BOP clade</taxon>
        <taxon>Pooideae</taxon>
        <taxon>Triticodae</taxon>
        <taxon>Triticeae</taxon>
        <taxon>Triticinae</taxon>
        <taxon>Triticum</taxon>
    </lineage>
</organism>
<evidence type="ECO:0000256" key="2">
    <source>
        <dbReference type="ARBA" id="ARBA00006574"/>
    </source>
</evidence>
<proteinExistence type="inferred from homology"/>
<evidence type="ECO:0000256" key="7">
    <source>
        <dbReference type="ARBA" id="ARBA00023265"/>
    </source>
</evidence>
<evidence type="ECO:0000256" key="10">
    <source>
        <dbReference type="SAM" id="Phobius"/>
    </source>
</evidence>
<evidence type="ECO:0000313" key="12">
    <source>
        <dbReference type="Proteomes" id="UP000015106"/>
    </source>
</evidence>
<evidence type="ECO:0000256" key="9">
    <source>
        <dbReference type="SAM" id="MobiDB-lite"/>
    </source>
</evidence>